<organism evidence="1 2">
    <name type="scientific">Trichoderma asperellum</name>
    <name type="common">Filamentous fungus</name>
    <dbReference type="NCBI Taxonomy" id="101201"/>
    <lineage>
        <taxon>Eukaryota</taxon>
        <taxon>Fungi</taxon>
        <taxon>Dikarya</taxon>
        <taxon>Ascomycota</taxon>
        <taxon>Pezizomycotina</taxon>
        <taxon>Sordariomycetes</taxon>
        <taxon>Hypocreomycetidae</taxon>
        <taxon>Hypocreales</taxon>
        <taxon>Hypocreaceae</taxon>
        <taxon>Trichoderma</taxon>
    </lineage>
</organism>
<dbReference type="AlphaFoldDB" id="A0A6V8QLK8"/>
<comment type="caution">
    <text evidence="1">The sequence shown here is derived from an EMBL/GenBank/DDBJ whole genome shotgun (WGS) entry which is preliminary data.</text>
</comment>
<dbReference type="Proteomes" id="UP000517252">
    <property type="component" value="Unassembled WGS sequence"/>
</dbReference>
<sequence>MAMPPLDATPMPDDMTSQILEHAADAESVAHVEYAVPVESAEHVAIVHVSVVDMVNAARILAAGAVGEALEGSTKIQ</sequence>
<proteinExistence type="predicted"/>
<reference evidence="1 2" key="1">
    <citation type="submission" date="2020-07" db="EMBL/GenBank/DDBJ databases">
        <title>Trichoderma asperellum IC-1 whole genome shotgun sequence.</title>
        <authorList>
            <person name="Kanamasa S."/>
            <person name="Takahashi H."/>
        </authorList>
    </citation>
    <scope>NUCLEOTIDE SEQUENCE [LARGE SCALE GENOMIC DNA]</scope>
    <source>
        <strain evidence="1 2">IC-1</strain>
    </source>
</reference>
<protein>
    <submittedName>
        <fullName evidence="1">Uncharacterized protein</fullName>
    </submittedName>
</protein>
<gene>
    <name evidence="1" type="ORF">TASIC1_0002048900</name>
</gene>
<evidence type="ECO:0000313" key="1">
    <source>
        <dbReference type="EMBL" id="GFP53305.1"/>
    </source>
</evidence>
<name>A0A6V8QLK8_TRIAP</name>
<evidence type="ECO:0000313" key="2">
    <source>
        <dbReference type="Proteomes" id="UP000517252"/>
    </source>
</evidence>
<accession>A0A6V8QLK8</accession>
<dbReference type="EMBL" id="BLZH01000002">
    <property type="protein sequence ID" value="GFP53305.1"/>
    <property type="molecule type" value="Genomic_DNA"/>
</dbReference>